<dbReference type="Pfam" id="PF00873">
    <property type="entry name" value="ACR_tran"/>
    <property type="match status" value="1"/>
</dbReference>
<feature type="transmembrane region" description="Helical" evidence="1">
    <location>
        <begin position="503"/>
        <end position="520"/>
    </location>
</feature>
<dbReference type="Gene3D" id="1.20.1640.10">
    <property type="entry name" value="Multidrug efflux transporter AcrB transmembrane domain"/>
    <property type="match status" value="2"/>
</dbReference>
<sequence length="1028" mass="115874">MNNFTKKGPIAWFIENPVAANILMLFLIVGGLYWSTQIKQEVFPEFTVDQVIVQVAYPGASPEEIERGVILPIEEAVNGLDGIDKITSTANEGVGTVVIEATNDADLNQLYQDVKSEIDRITSFPQEAEEPKVYIPSSRREAITLILFGNQNNHVLRETAEMIKDRLLQSKQISYVELLGERPYEISIDVSEDTLKKYNLTLSEIAGKIREYNQEIPAGRIKTSGGDILIRLNERRDYGKEIADIPIIKTDYGRVITLGDIAVIKDSFEDTDAYLKYNDMPAIGIRVYRVGDQKPIEIANEVKKFITQLKAELPEGLYVDYVNDRSLIFKQRIELLLKNAKLGLILVFALLAIFLEIRLAFWVMLGIPISFLGSMLLFPHMDVSINMISLFAFIICLGIVVDDAIVVGENVYRHHQEGKPFKEAAYFGTKEVAVPVIFSVLTNMVAFLPMYFVPGVLGKIFRIIPVIVISVFTISLLESLLILPSHIGHQKDKPFRFLKYITFVQQKISLYILKFIHSIYGPVLKFAIKFRYVTFTLAIMVLLLAVTYVRSGRVGIVFFPKVESDFAYVKFVLPVESSVFDTLSVAEKLVENAKKIIDQNGKEKLAQGILTNINKNSGWIQVYLTDPEVRPISTMEFTRKWRKLSEGLAGIKTIKFYSDFGGPGHGSSLTVELQHRDIPTLRKASSELADYLATFSNVSDIDDGFTEGKIQFNLTINEKGKALGLTSDFIGRQLRNAYYGAEAKRFLRGNNEVKIMVRLTDEERSFEHFFDTFILTLTDGTKIPLKEVVNIDRGRSYTTIERRNFRRIVNVTANVTPEKETTKIVAALKAEFLPKLKAKYPGLNFSFEGKQSELRKSMSALFKGLLIAVMAIYVMLAIPFKSYFQPIIIMVAIPFGIIGAIIGHMLLGYSLNLVSMFGIVALSGVVVNDSLVLIDFANRKRREEGETFHDAIYQAGLKRFRPILLTTLTTFFGLMPMIFETSRQAKFLIPMAISLGFGILFSTFIILILVPGLYVIIEDILGFAKKLF</sequence>
<dbReference type="SUPFAM" id="SSF82866">
    <property type="entry name" value="Multidrug efflux transporter AcrB transmembrane domain"/>
    <property type="match status" value="2"/>
</dbReference>
<dbReference type="GO" id="GO:0005886">
    <property type="term" value="C:plasma membrane"/>
    <property type="evidence" value="ECO:0007669"/>
    <property type="project" value="TreeGrafter"/>
</dbReference>
<keyword evidence="1" id="KW-1133">Transmembrane helix</keyword>
<accession>A0A5A8F5R8</accession>
<evidence type="ECO:0000313" key="2">
    <source>
        <dbReference type="EMBL" id="KAA0259040.1"/>
    </source>
</evidence>
<feature type="transmembrane region" description="Helical" evidence="1">
    <location>
        <begin position="432"/>
        <end position="453"/>
    </location>
</feature>
<dbReference type="InterPro" id="IPR027463">
    <property type="entry name" value="AcrB_DN_DC_subdom"/>
</dbReference>
<feature type="transmembrane region" description="Helical" evidence="1">
    <location>
        <begin position="887"/>
        <end position="907"/>
    </location>
</feature>
<dbReference type="AlphaFoldDB" id="A0A5A8F5R8"/>
<protein>
    <submittedName>
        <fullName evidence="2">Efflux RND transporter permease subunit</fullName>
    </submittedName>
</protein>
<reference evidence="2 3" key="1">
    <citation type="submission" date="2019-06" db="EMBL/GenBank/DDBJ databases">
        <title>Genomic insights into carbon and energy metabolism of Deferribacter autotrophicus revealed new metabolic traits in the phylum Deferribacteres.</title>
        <authorList>
            <person name="Slobodkin A.I."/>
            <person name="Slobodkina G.B."/>
            <person name="Allioux M."/>
            <person name="Alain K."/>
            <person name="Jebbar M."/>
            <person name="Shadrin V."/>
            <person name="Kublanov I.V."/>
            <person name="Toshchakov S.V."/>
            <person name="Bonch-Osmolovskaya E.A."/>
        </authorList>
    </citation>
    <scope>NUCLEOTIDE SEQUENCE [LARGE SCALE GENOMIC DNA]</scope>
    <source>
        <strain evidence="2 3">SL50</strain>
    </source>
</reference>
<dbReference type="Gene3D" id="3.30.70.1430">
    <property type="entry name" value="Multidrug efflux transporter AcrB pore domain"/>
    <property type="match status" value="2"/>
</dbReference>
<dbReference type="Gene3D" id="3.30.2090.10">
    <property type="entry name" value="Multidrug efflux transporter AcrB TolC docking domain, DN and DC subdomains"/>
    <property type="match status" value="2"/>
</dbReference>
<feature type="transmembrane region" description="Helical" evidence="1">
    <location>
        <begin position="360"/>
        <end position="378"/>
    </location>
</feature>
<dbReference type="InterPro" id="IPR001036">
    <property type="entry name" value="Acrflvin-R"/>
</dbReference>
<feature type="transmembrane region" description="Helical" evidence="1">
    <location>
        <begin position="532"/>
        <end position="549"/>
    </location>
</feature>
<gene>
    <name evidence="2" type="ORF">FHQ18_03565</name>
</gene>
<dbReference type="Proteomes" id="UP000322876">
    <property type="component" value="Unassembled WGS sequence"/>
</dbReference>
<dbReference type="PANTHER" id="PTHR32063">
    <property type="match status" value="1"/>
</dbReference>
<feature type="transmembrane region" description="Helical" evidence="1">
    <location>
        <begin position="860"/>
        <end position="880"/>
    </location>
</feature>
<feature type="transmembrane region" description="Helical" evidence="1">
    <location>
        <begin position="991"/>
        <end position="1017"/>
    </location>
</feature>
<name>A0A5A8F5R8_9BACT</name>
<proteinExistence type="predicted"/>
<dbReference type="Gene3D" id="3.30.70.1320">
    <property type="entry name" value="Multidrug efflux transporter AcrB pore domain like"/>
    <property type="match status" value="1"/>
</dbReference>
<feature type="transmembrane region" description="Helical" evidence="1">
    <location>
        <begin position="913"/>
        <end position="934"/>
    </location>
</feature>
<comment type="caution">
    <text evidence="2">The sequence shown here is derived from an EMBL/GenBank/DDBJ whole genome shotgun (WGS) entry which is preliminary data.</text>
</comment>
<evidence type="ECO:0000313" key="3">
    <source>
        <dbReference type="Proteomes" id="UP000322876"/>
    </source>
</evidence>
<dbReference type="SUPFAM" id="SSF82693">
    <property type="entry name" value="Multidrug efflux transporter AcrB pore domain, PN1, PN2, PC1 and PC2 subdomains"/>
    <property type="match status" value="2"/>
</dbReference>
<dbReference type="PRINTS" id="PR00702">
    <property type="entry name" value="ACRIFLAVINRP"/>
</dbReference>
<dbReference type="OrthoDB" id="9806532at2"/>
<dbReference type="GO" id="GO:0042910">
    <property type="term" value="F:xenobiotic transmembrane transporter activity"/>
    <property type="evidence" value="ECO:0007669"/>
    <property type="project" value="TreeGrafter"/>
</dbReference>
<dbReference type="RefSeq" id="WP_149265797.1">
    <property type="nucleotide sequence ID" value="NZ_VFJB01000003.1"/>
</dbReference>
<keyword evidence="3" id="KW-1185">Reference proteome</keyword>
<feature type="transmembrane region" description="Helical" evidence="1">
    <location>
        <begin position="335"/>
        <end position="354"/>
    </location>
</feature>
<dbReference type="SUPFAM" id="SSF82714">
    <property type="entry name" value="Multidrug efflux transporter AcrB TolC docking domain, DN and DC subdomains"/>
    <property type="match status" value="2"/>
</dbReference>
<feature type="transmembrane region" description="Helical" evidence="1">
    <location>
        <begin position="460"/>
        <end position="483"/>
    </location>
</feature>
<evidence type="ECO:0000256" key="1">
    <source>
        <dbReference type="SAM" id="Phobius"/>
    </source>
</evidence>
<keyword evidence="1" id="KW-0472">Membrane</keyword>
<dbReference type="PANTHER" id="PTHR32063:SF33">
    <property type="entry name" value="RND SUPERFAMILY EFFLUX PUMP PERMEASE COMPONENT"/>
    <property type="match status" value="1"/>
</dbReference>
<feature type="transmembrane region" description="Helical" evidence="1">
    <location>
        <begin position="390"/>
        <end position="412"/>
    </location>
</feature>
<dbReference type="Gene3D" id="3.30.70.1440">
    <property type="entry name" value="Multidrug efflux transporter AcrB pore domain"/>
    <property type="match status" value="1"/>
</dbReference>
<feature type="transmembrane region" description="Helical" evidence="1">
    <location>
        <begin position="962"/>
        <end position="979"/>
    </location>
</feature>
<keyword evidence="1" id="KW-0812">Transmembrane</keyword>
<dbReference type="EMBL" id="VFJB01000003">
    <property type="protein sequence ID" value="KAA0259040.1"/>
    <property type="molecule type" value="Genomic_DNA"/>
</dbReference>
<feature type="transmembrane region" description="Helical" evidence="1">
    <location>
        <begin position="12"/>
        <end position="34"/>
    </location>
</feature>
<organism evidence="2 3">
    <name type="scientific">Deferribacter autotrophicus</name>
    <dbReference type="NCBI Taxonomy" id="500465"/>
    <lineage>
        <taxon>Bacteria</taxon>
        <taxon>Pseudomonadati</taxon>
        <taxon>Deferribacterota</taxon>
        <taxon>Deferribacteres</taxon>
        <taxon>Deferribacterales</taxon>
        <taxon>Deferribacteraceae</taxon>
        <taxon>Deferribacter</taxon>
    </lineage>
</organism>